<keyword evidence="7 8" id="KW-0472">Membrane</keyword>
<dbReference type="InterPro" id="IPR037294">
    <property type="entry name" value="ABC_BtuC-like"/>
</dbReference>
<evidence type="ECO:0000256" key="1">
    <source>
        <dbReference type="ARBA" id="ARBA00004651"/>
    </source>
</evidence>
<dbReference type="PANTHER" id="PTHR30472">
    <property type="entry name" value="FERRIC ENTEROBACTIN TRANSPORT SYSTEM PERMEASE PROTEIN"/>
    <property type="match status" value="1"/>
</dbReference>
<dbReference type="GO" id="GO:0022857">
    <property type="term" value="F:transmembrane transporter activity"/>
    <property type="evidence" value="ECO:0007669"/>
    <property type="project" value="InterPro"/>
</dbReference>
<keyword evidence="3" id="KW-0813">Transport</keyword>
<dbReference type="InterPro" id="IPR000522">
    <property type="entry name" value="ABC_transptr_permease_BtuC"/>
</dbReference>
<protein>
    <submittedName>
        <fullName evidence="9">Iron(III) dicitrate transport system permease protein FecD</fullName>
    </submittedName>
</protein>
<evidence type="ECO:0000256" key="4">
    <source>
        <dbReference type="ARBA" id="ARBA00022475"/>
    </source>
</evidence>
<keyword evidence="5 8" id="KW-0812">Transmembrane</keyword>
<reference evidence="9 10" key="1">
    <citation type="submission" date="2018-06" db="EMBL/GenBank/DDBJ databases">
        <authorList>
            <consortium name="Pathogen Informatics"/>
            <person name="Doyle S."/>
        </authorList>
    </citation>
    <scope>NUCLEOTIDE SEQUENCE [LARGE SCALE GENOMIC DNA]</scope>
    <source>
        <strain evidence="9 10">NCTC5053</strain>
    </source>
</reference>
<feature type="transmembrane region" description="Helical" evidence="8">
    <location>
        <begin position="48"/>
        <end position="67"/>
    </location>
</feature>
<feature type="transmembrane region" description="Helical" evidence="8">
    <location>
        <begin position="7"/>
        <end position="28"/>
    </location>
</feature>
<comment type="subcellular location">
    <subcellularLocation>
        <location evidence="1">Cell membrane</location>
        <topology evidence="1">Multi-pass membrane protein</topology>
    </subcellularLocation>
</comment>
<keyword evidence="4" id="KW-1003">Cell membrane</keyword>
<accession>A0A378AQD2</accession>
<evidence type="ECO:0000256" key="3">
    <source>
        <dbReference type="ARBA" id="ARBA00022448"/>
    </source>
</evidence>
<dbReference type="SUPFAM" id="SSF81345">
    <property type="entry name" value="ABC transporter involved in vitamin B12 uptake, BtuC"/>
    <property type="match status" value="1"/>
</dbReference>
<evidence type="ECO:0000256" key="7">
    <source>
        <dbReference type="ARBA" id="ARBA00023136"/>
    </source>
</evidence>
<gene>
    <name evidence="9" type="ORF">NCTC5053_02649</name>
</gene>
<dbReference type="PANTHER" id="PTHR30472:SF25">
    <property type="entry name" value="ABC TRANSPORTER PERMEASE PROTEIN MJ0876-RELATED"/>
    <property type="match status" value="1"/>
</dbReference>
<dbReference type="EMBL" id="UGMN01000004">
    <property type="protein sequence ID" value="STV16815.1"/>
    <property type="molecule type" value="Genomic_DNA"/>
</dbReference>
<evidence type="ECO:0000256" key="8">
    <source>
        <dbReference type="SAM" id="Phobius"/>
    </source>
</evidence>
<comment type="similarity">
    <text evidence="2">Belongs to the binding-protein-dependent transport system permease family. FecCD subfamily.</text>
</comment>
<proteinExistence type="inferred from homology"/>
<dbReference type="AlphaFoldDB" id="A0A378AQD2"/>
<evidence type="ECO:0000313" key="9">
    <source>
        <dbReference type="EMBL" id="STV16815.1"/>
    </source>
</evidence>
<dbReference type="Proteomes" id="UP000254387">
    <property type="component" value="Unassembled WGS sequence"/>
</dbReference>
<dbReference type="GO" id="GO:0005886">
    <property type="term" value="C:plasma membrane"/>
    <property type="evidence" value="ECO:0007669"/>
    <property type="project" value="UniProtKB-SubCell"/>
</dbReference>
<evidence type="ECO:0000256" key="6">
    <source>
        <dbReference type="ARBA" id="ARBA00022989"/>
    </source>
</evidence>
<dbReference type="Gene3D" id="1.10.3470.10">
    <property type="entry name" value="ABC transporter involved in vitamin B12 uptake, BtuC"/>
    <property type="match status" value="1"/>
</dbReference>
<sequence length="142" mass="15695">MATSGVILFGIALVFTFNALVSMLQFIANEDTLQGLVFWTMGSIDRASWSKVAILLVALALVMPLSLRSAWKLTALRLGEDRAISFGINVRRLRLTRCCGSASCQRFRWPLSGQSALSAWWRRILRGCSSAKTIAFICPPAR</sequence>
<evidence type="ECO:0000256" key="5">
    <source>
        <dbReference type="ARBA" id="ARBA00022692"/>
    </source>
</evidence>
<evidence type="ECO:0000256" key="2">
    <source>
        <dbReference type="ARBA" id="ARBA00007935"/>
    </source>
</evidence>
<name>A0A378AQD2_KLEPN</name>
<dbReference type="Pfam" id="PF01032">
    <property type="entry name" value="FecCD"/>
    <property type="match status" value="1"/>
</dbReference>
<evidence type="ECO:0000313" key="10">
    <source>
        <dbReference type="Proteomes" id="UP000254387"/>
    </source>
</evidence>
<organism evidence="9 10">
    <name type="scientific">Klebsiella pneumoniae</name>
    <dbReference type="NCBI Taxonomy" id="573"/>
    <lineage>
        <taxon>Bacteria</taxon>
        <taxon>Pseudomonadati</taxon>
        <taxon>Pseudomonadota</taxon>
        <taxon>Gammaproteobacteria</taxon>
        <taxon>Enterobacterales</taxon>
        <taxon>Enterobacteriaceae</taxon>
        <taxon>Klebsiella/Raoultella group</taxon>
        <taxon>Klebsiella</taxon>
        <taxon>Klebsiella pneumoniae complex</taxon>
    </lineage>
</organism>
<dbReference type="GO" id="GO:0033214">
    <property type="term" value="P:siderophore-iron import into cell"/>
    <property type="evidence" value="ECO:0007669"/>
    <property type="project" value="TreeGrafter"/>
</dbReference>
<keyword evidence="6 8" id="KW-1133">Transmembrane helix</keyword>